<feature type="transmembrane region" description="Helical" evidence="5">
    <location>
        <begin position="259"/>
        <end position="280"/>
    </location>
</feature>
<evidence type="ECO:0000256" key="1">
    <source>
        <dbReference type="ARBA" id="ARBA00004141"/>
    </source>
</evidence>
<proteinExistence type="predicted"/>
<dbReference type="GO" id="GO:0140359">
    <property type="term" value="F:ABC-type transporter activity"/>
    <property type="evidence" value="ECO:0007669"/>
    <property type="project" value="InterPro"/>
</dbReference>
<evidence type="ECO:0000313" key="7">
    <source>
        <dbReference type="EMBL" id="HJH11536.1"/>
    </source>
</evidence>
<keyword evidence="4 5" id="KW-0472">Membrane</keyword>
<keyword evidence="2 5" id="KW-0812">Transmembrane</keyword>
<gene>
    <name evidence="7" type="ORF">K8V30_07650</name>
</gene>
<evidence type="ECO:0000256" key="5">
    <source>
        <dbReference type="SAM" id="Phobius"/>
    </source>
</evidence>
<feature type="transmembrane region" description="Helical" evidence="5">
    <location>
        <begin position="189"/>
        <end position="208"/>
    </location>
</feature>
<name>A0A921NCU3_9BACL</name>
<dbReference type="EMBL" id="DYTV01000100">
    <property type="protein sequence ID" value="HJH11536.1"/>
    <property type="molecule type" value="Genomic_DNA"/>
</dbReference>
<evidence type="ECO:0000259" key="6">
    <source>
        <dbReference type="Pfam" id="PF12698"/>
    </source>
</evidence>
<sequence length="348" mass="39105">MSIRLKTQWPRLMLALLLPILLTYMVLALLPKAELRIPVALVMEEQTALANMLVTTLQESPVLSLQLVTKKQALQQVETHEVDSVFIINEGFEATILANERRTIVEGYRSNMSLMYEVASELVSSRTLQLIGQYHTVATIQQMTKDAPDATTIIADSNAYFKEHPILSTAIHYTDASAPVAPDEHRHALIIWALFTSLATFMQSEWLRKELTPTLKLRLPFSKLSVTRYILTLALSYTLFFLLVDGIALLRFATFSAKTVLALIAFRLTLVTIGYTFALLSKSALGLYQLSLLCMSLLFFTSGLLLAVPDSVRYLHPLVALDTTSVSVWLIIAPAWFLLLLRKEVRYV</sequence>
<protein>
    <submittedName>
        <fullName evidence="7">ABC transporter permease</fullName>
    </submittedName>
</protein>
<dbReference type="Proteomes" id="UP000700212">
    <property type="component" value="Unassembled WGS sequence"/>
</dbReference>
<evidence type="ECO:0000313" key="8">
    <source>
        <dbReference type="Proteomes" id="UP000700212"/>
    </source>
</evidence>
<dbReference type="GO" id="GO:0016020">
    <property type="term" value="C:membrane"/>
    <property type="evidence" value="ECO:0007669"/>
    <property type="project" value="UniProtKB-SubCell"/>
</dbReference>
<accession>A0A921NCU3</accession>
<comment type="subcellular location">
    <subcellularLocation>
        <location evidence="1">Membrane</location>
        <topology evidence="1">Multi-pass membrane protein</topology>
    </subcellularLocation>
</comment>
<dbReference type="AlphaFoldDB" id="A0A921NCU3"/>
<dbReference type="InterPro" id="IPR013525">
    <property type="entry name" value="ABC2_TM"/>
</dbReference>
<feature type="domain" description="ABC-2 type transporter transmembrane" evidence="6">
    <location>
        <begin position="13"/>
        <end position="309"/>
    </location>
</feature>
<dbReference type="Pfam" id="PF12698">
    <property type="entry name" value="ABC2_membrane_3"/>
    <property type="match status" value="1"/>
</dbReference>
<feature type="transmembrane region" description="Helical" evidence="5">
    <location>
        <begin position="229"/>
        <end position="253"/>
    </location>
</feature>
<evidence type="ECO:0000256" key="3">
    <source>
        <dbReference type="ARBA" id="ARBA00022989"/>
    </source>
</evidence>
<feature type="transmembrane region" description="Helical" evidence="5">
    <location>
        <begin position="314"/>
        <end position="341"/>
    </location>
</feature>
<evidence type="ECO:0000256" key="2">
    <source>
        <dbReference type="ARBA" id="ARBA00022692"/>
    </source>
</evidence>
<dbReference type="Gene3D" id="3.40.1710.10">
    <property type="entry name" value="abc type-2 transporter like domain"/>
    <property type="match status" value="1"/>
</dbReference>
<keyword evidence="3 5" id="KW-1133">Transmembrane helix</keyword>
<organism evidence="7 8">
    <name type="scientific">Metalysinibacillus jejuensis</name>
    <dbReference type="NCBI Taxonomy" id="914327"/>
    <lineage>
        <taxon>Bacteria</taxon>
        <taxon>Bacillati</taxon>
        <taxon>Bacillota</taxon>
        <taxon>Bacilli</taxon>
        <taxon>Bacillales</taxon>
        <taxon>Caryophanaceae</taxon>
        <taxon>Metalysinibacillus</taxon>
    </lineage>
</organism>
<reference evidence="7" key="1">
    <citation type="journal article" date="2021" name="PeerJ">
        <title>Extensive microbial diversity within the chicken gut microbiome revealed by metagenomics and culture.</title>
        <authorList>
            <person name="Gilroy R."/>
            <person name="Ravi A."/>
            <person name="Getino M."/>
            <person name="Pursley I."/>
            <person name="Horton D.L."/>
            <person name="Alikhan N.F."/>
            <person name="Baker D."/>
            <person name="Gharbi K."/>
            <person name="Hall N."/>
            <person name="Watson M."/>
            <person name="Adriaenssens E.M."/>
            <person name="Foster-Nyarko E."/>
            <person name="Jarju S."/>
            <person name="Secka A."/>
            <person name="Antonio M."/>
            <person name="Oren A."/>
            <person name="Chaudhuri R.R."/>
            <person name="La Ragione R."/>
            <person name="Hildebrand F."/>
            <person name="Pallen M.J."/>
        </authorList>
    </citation>
    <scope>NUCLEOTIDE SEQUENCE</scope>
    <source>
        <strain evidence="7">CHK160-4876</strain>
    </source>
</reference>
<feature type="transmembrane region" description="Helical" evidence="5">
    <location>
        <begin position="287"/>
        <end position="308"/>
    </location>
</feature>
<reference evidence="7" key="2">
    <citation type="submission" date="2021-09" db="EMBL/GenBank/DDBJ databases">
        <authorList>
            <person name="Gilroy R."/>
        </authorList>
    </citation>
    <scope>NUCLEOTIDE SEQUENCE</scope>
    <source>
        <strain evidence="7">CHK160-4876</strain>
    </source>
</reference>
<evidence type="ECO:0000256" key="4">
    <source>
        <dbReference type="ARBA" id="ARBA00023136"/>
    </source>
</evidence>
<comment type="caution">
    <text evidence="7">The sequence shown here is derived from an EMBL/GenBank/DDBJ whole genome shotgun (WGS) entry which is preliminary data.</text>
</comment>